<keyword evidence="4 5" id="KW-0472">Membrane</keyword>
<feature type="transmembrane region" description="Helical" evidence="5">
    <location>
        <begin position="577"/>
        <end position="599"/>
    </location>
</feature>
<gene>
    <name evidence="6" type="ORF">P280DRAFT_69858</name>
</gene>
<sequence>MLGDGIIISCARVSVPDLPSSLIHLNFVPPADTTKSLPGDRAPMLQVGDGGLRLWLLPVSECESWSSFVSHFIGLGFSLINEWQVNYRGVTLEPSDWGAVIEIAKRCPVKLEIRRSAEEIGDDEEYATPDEVPLKRRRSQWVSESETHDTVINHNLQNSTQPSSSSLPFEAGLLFTLDGPRDKPEPQADDLHIFTLLATVPSTSPSLQASVNQATSSPQYKVDKRQLDHDLTELDQYFSTRNTRSEEILQYIQCSTKTTSDVNESCAKLDPQDRPEWALKRALVKAARDIFELFFPLKLEHTVTSKFWGSVDRIVQTKDKSNAHRCSERIVAEASQLGRIAKELKQDILSSKNVHEYVGTVPDDLIQAWMLIQVYFIYSSTEGWRIQSKRFQRCKEKLLQGRLKMAQRLQKVCIREREAVLPLGINILLMGQMLHDSQGPVTVERHRLTSAYWSFFKNLKTEVYEKPLKRSYEAVFTSLKSEFETVIGTLEDQQRVLVALEQSIDEAENHSFAYSLVTKSWITMEPSREASVTEYLLHQTREMLQNFSEMSRRLSELENYHFLSLSIDNDMQQKASFAFTTVTVFFLPLTTLSGILGMNTSDIRDMNSGQWVFWAVGVPLCIACLGVWLSYLGSFEKLWRWSKKKHFRKEKMV</sequence>
<dbReference type="Pfam" id="PF01544">
    <property type="entry name" value="CorA"/>
    <property type="match status" value="1"/>
</dbReference>
<evidence type="ECO:0000313" key="7">
    <source>
        <dbReference type="Proteomes" id="UP000799753"/>
    </source>
</evidence>
<protein>
    <recommendedName>
        <fullName evidence="8">Cora-domain-containing protein</fullName>
    </recommendedName>
</protein>
<feature type="transmembrane region" description="Helical" evidence="5">
    <location>
        <begin position="611"/>
        <end position="631"/>
    </location>
</feature>
<organism evidence="6 7">
    <name type="scientific">Massarina eburnea CBS 473.64</name>
    <dbReference type="NCBI Taxonomy" id="1395130"/>
    <lineage>
        <taxon>Eukaryota</taxon>
        <taxon>Fungi</taxon>
        <taxon>Dikarya</taxon>
        <taxon>Ascomycota</taxon>
        <taxon>Pezizomycotina</taxon>
        <taxon>Dothideomycetes</taxon>
        <taxon>Pleosporomycetidae</taxon>
        <taxon>Pleosporales</taxon>
        <taxon>Massarineae</taxon>
        <taxon>Massarinaceae</taxon>
        <taxon>Massarina</taxon>
    </lineage>
</organism>
<keyword evidence="3 5" id="KW-1133">Transmembrane helix</keyword>
<dbReference type="SUPFAM" id="SSF144083">
    <property type="entry name" value="Magnesium transport protein CorA, transmembrane region"/>
    <property type="match status" value="1"/>
</dbReference>
<keyword evidence="2 5" id="KW-0812">Transmembrane</keyword>
<proteinExistence type="predicted"/>
<reference evidence="6" key="1">
    <citation type="journal article" date="2020" name="Stud. Mycol.">
        <title>101 Dothideomycetes genomes: a test case for predicting lifestyles and emergence of pathogens.</title>
        <authorList>
            <person name="Haridas S."/>
            <person name="Albert R."/>
            <person name="Binder M."/>
            <person name="Bloem J."/>
            <person name="Labutti K."/>
            <person name="Salamov A."/>
            <person name="Andreopoulos B."/>
            <person name="Baker S."/>
            <person name="Barry K."/>
            <person name="Bills G."/>
            <person name="Bluhm B."/>
            <person name="Cannon C."/>
            <person name="Castanera R."/>
            <person name="Culley D."/>
            <person name="Daum C."/>
            <person name="Ezra D."/>
            <person name="Gonzalez J."/>
            <person name="Henrissat B."/>
            <person name="Kuo A."/>
            <person name="Liang C."/>
            <person name="Lipzen A."/>
            <person name="Lutzoni F."/>
            <person name="Magnuson J."/>
            <person name="Mondo S."/>
            <person name="Nolan M."/>
            <person name="Ohm R."/>
            <person name="Pangilinan J."/>
            <person name="Park H.-J."/>
            <person name="Ramirez L."/>
            <person name="Alfaro M."/>
            <person name="Sun H."/>
            <person name="Tritt A."/>
            <person name="Yoshinaga Y."/>
            <person name="Zwiers L.-H."/>
            <person name="Turgeon B."/>
            <person name="Goodwin S."/>
            <person name="Spatafora J."/>
            <person name="Crous P."/>
            <person name="Grigoriev I."/>
        </authorList>
    </citation>
    <scope>NUCLEOTIDE SEQUENCE</scope>
    <source>
        <strain evidence="6">CBS 473.64</strain>
    </source>
</reference>
<keyword evidence="7" id="KW-1185">Reference proteome</keyword>
<dbReference type="Proteomes" id="UP000799753">
    <property type="component" value="Unassembled WGS sequence"/>
</dbReference>
<dbReference type="EMBL" id="MU006788">
    <property type="protein sequence ID" value="KAF2639055.1"/>
    <property type="molecule type" value="Genomic_DNA"/>
</dbReference>
<evidence type="ECO:0000256" key="1">
    <source>
        <dbReference type="ARBA" id="ARBA00004141"/>
    </source>
</evidence>
<evidence type="ECO:0000256" key="5">
    <source>
        <dbReference type="SAM" id="Phobius"/>
    </source>
</evidence>
<evidence type="ECO:0008006" key="8">
    <source>
        <dbReference type="Google" id="ProtNLM"/>
    </source>
</evidence>
<dbReference type="InterPro" id="IPR045863">
    <property type="entry name" value="CorA_TM1_TM2"/>
</dbReference>
<dbReference type="InterPro" id="IPR002523">
    <property type="entry name" value="MgTranspt_CorA/ZnTranspt_ZntB"/>
</dbReference>
<dbReference type="OrthoDB" id="5430750at2759"/>
<dbReference type="AlphaFoldDB" id="A0A6A6RV71"/>
<dbReference type="GO" id="GO:0016020">
    <property type="term" value="C:membrane"/>
    <property type="evidence" value="ECO:0007669"/>
    <property type="project" value="UniProtKB-SubCell"/>
</dbReference>
<dbReference type="GO" id="GO:0046873">
    <property type="term" value="F:metal ion transmembrane transporter activity"/>
    <property type="evidence" value="ECO:0007669"/>
    <property type="project" value="InterPro"/>
</dbReference>
<accession>A0A6A6RV71</accession>
<evidence type="ECO:0000256" key="4">
    <source>
        <dbReference type="ARBA" id="ARBA00023136"/>
    </source>
</evidence>
<comment type="subcellular location">
    <subcellularLocation>
        <location evidence="1">Membrane</location>
        <topology evidence="1">Multi-pass membrane protein</topology>
    </subcellularLocation>
</comment>
<evidence type="ECO:0000256" key="2">
    <source>
        <dbReference type="ARBA" id="ARBA00022692"/>
    </source>
</evidence>
<evidence type="ECO:0000256" key="3">
    <source>
        <dbReference type="ARBA" id="ARBA00022989"/>
    </source>
</evidence>
<evidence type="ECO:0000313" key="6">
    <source>
        <dbReference type="EMBL" id="KAF2639055.1"/>
    </source>
</evidence>
<name>A0A6A6RV71_9PLEO</name>
<dbReference type="Gene3D" id="1.20.58.340">
    <property type="entry name" value="Magnesium transport protein CorA, transmembrane region"/>
    <property type="match status" value="1"/>
</dbReference>